<dbReference type="Proteomes" id="UP001164250">
    <property type="component" value="Chromosome 4"/>
</dbReference>
<dbReference type="EMBL" id="CM047900">
    <property type="protein sequence ID" value="KAJ0100326.1"/>
    <property type="molecule type" value="Genomic_DNA"/>
</dbReference>
<evidence type="ECO:0000313" key="1">
    <source>
        <dbReference type="EMBL" id="KAJ0100326.1"/>
    </source>
</evidence>
<accession>A0ACC1BN75</accession>
<name>A0ACC1BN75_9ROSI</name>
<organism evidence="1 2">
    <name type="scientific">Pistacia atlantica</name>
    <dbReference type="NCBI Taxonomy" id="434234"/>
    <lineage>
        <taxon>Eukaryota</taxon>
        <taxon>Viridiplantae</taxon>
        <taxon>Streptophyta</taxon>
        <taxon>Embryophyta</taxon>
        <taxon>Tracheophyta</taxon>
        <taxon>Spermatophyta</taxon>
        <taxon>Magnoliopsida</taxon>
        <taxon>eudicotyledons</taxon>
        <taxon>Gunneridae</taxon>
        <taxon>Pentapetalae</taxon>
        <taxon>rosids</taxon>
        <taxon>malvids</taxon>
        <taxon>Sapindales</taxon>
        <taxon>Anacardiaceae</taxon>
        <taxon>Pistacia</taxon>
    </lineage>
</organism>
<evidence type="ECO:0000313" key="2">
    <source>
        <dbReference type="Proteomes" id="UP001164250"/>
    </source>
</evidence>
<proteinExistence type="predicted"/>
<sequence length="462" mass="52074">MNRPHVLIIPFPAQGHVIPFLELSQCLAKHGVSVTFVNTDHNHKRVTNALRAKKHVGDDQEIRLVSIPDGLDPWEDRNDIGKLCESLVKVMPGKLEELIKEMNNKEEDEKITCVIADVHVGMVLQVAEKLKIKGAAFLSTGVAALALYHHIPKMIDDGIINKDGTTTDGRHMIQLGPNMPTISSAELIWNIGDLISQRKIFELILKGTEGTQMTADYLICNTTYDLEPEAFNLVPKILPIGPLLASNRQGNSAGYFWPEDSSCLKWLDQQEPKSVIYVAFGSFTVFNKIQFLELALGLELTDRPFLWVVRPDITEDANQAYPEGFQARVASRGRMVDWAPQQKVLSHPSIACFFSHCGWNSTMEGVSNGLPFLCWPYFGDQFINESYICDIWKVGLKFNREEGKIITREEIKSKVDQVLGNENFKSRASELKETALKSVKEGGLSDKNFKKFIEWIRAQEME</sequence>
<gene>
    <name evidence="1" type="ORF">Patl1_21703</name>
</gene>
<keyword evidence="2" id="KW-1185">Reference proteome</keyword>
<protein>
    <submittedName>
        <fullName evidence="1">Uncharacterized protein</fullName>
    </submittedName>
</protein>
<comment type="caution">
    <text evidence="1">The sequence shown here is derived from an EMBL/GenBank/DDBJ whole genome shotgun (WGS) entry which is preliminary data.</text>
</comment>
<reference evidence="2" key="1">
    <citation type="journal article" date="2023" name="G3 (Bethesda)">
        <title>Genome assembly and association tests identify interacting loci associated with vigor, precocity, and sex in interspecific pistachio rootstocks.</title>
        <authorList>
            <person name="Palmer W."/>
            <person name="Jacygrad E."/>
            <person name="Sagayaradj S."/>
            <person name="Cavanaugh K."/>
            <person name="Han R."/>
            <person name="Bertier L."/>
            <person name="Beede B."/>
            <person name="Kafkas S."/>
            <person name="Golino D."/>
            <person name="Preece J."/>
            <person name="Michelmore R."/>
        </authorList>
    </citation>
    <scope>NUCLEOTIDE SEQUENCE [LARGE SCALE GENOMIC DNA]</scope>
</reference>